<dbReference type="GeneID" id="26517884"/>
<evidence type="ECO:0000313" key="1">
    <source>
        <dbReference type="EMBL" id="AKE44832.1"/>
    </source>
</evidence>
<keyword evidence="2" id="KW-1185">Reference proteome</keyword>
<dbReference type="EMBL" id="KP881232">
    <property type="protein sequence ID" value="AKE44832.1"/>
    <property type="molecule type" value="Genomic_DNA"/>
</dbReference>
<sequence>MTSISGLIIRSDTERQEDITVKKQVRTIQFDITEEFVKAAIVNEIKDRMPEMKGSRVKVDLDVVPGAISYYVKARATAKFIKD</sequence>
<reference evidence="2" key="2">
    <citation type="submission" date="2015-03" db="EMBL/GenBank/DDBJ databases">
        <title>The genome and structure of Sinorhizobium meliloti phage phiM9.</title>
        <authorList>
            <person name="Johnson M.C."/>
            <person name="Tatum K.B."/>
            <person name="Lynn J.S."/>
            <person name="Brewer T.E."/>
            <person name="Washburn B.K."/>
            <person name="Stroupe M.E."/>
            <person name="Jones K.M."/>
        </authorList>
    </citation>
    <scope>NUCLEOTIDE SEQUENCE [LARGE SCALE GENOMIC DNA]</scope>
</reference>
<gene>
    <name evidence="1" type="ORF">Sm_phiM9_205</name>
</gene>
<proteinExistence type="predicted"/>
<organism evidence="1 2">
    <name type="scientific">Sinorhizobium phage phiM9</name>
    <dbReference type="NCBI Taxonomy" id="1636182"/>
    <lineage>
        <taxon>Viruses</taxon>
        <taxon>Duplodnaviria</taxon>
        <taxon>Heunggongvirae</taxon>
        <taxon>Uroviricota</taxon>
        <taxon>Caudoviricetes</taxon>
        <taxon>Pootjesviridae</taxon>
        <taxon>Emnonavirus</taxon>
        <taxon>Emnonavirus phiM9</taxon>
    </lineage>
</organism>
<dbReference type="RefSeq" id="YP_009189586.1">
    <property type="nucleotide sequence ID" value="NC_028676.1"/>
</dbReference>
<reference evidence="1 2" key="1">
    <citation type="journal article" date="2015" name="J. Virol.">
        <title>Sinorhizobium meliloti Phage ?M9 Defines a New Group of T4 Superfamily Phages with Unusual Genomic Features but a Common T=16 Capsid.</title>
        <authorList>
            <person name="Johnson M.C."/>
            <person name="Tatum K.B."/>
            <person name="Lynn J.S."/>
            <person name="Brewer T.E."/>
            <person name="Lu S."/>
            <person name="Washburn B.K."/>
            <person name="Stroupe M.E."/>
            <person name="Jones K.M."/>
        </authorList>
    </citation>
    <scope>NUCLEOTIDE SEQUENCE [LARGE SCALE GENOMIC DNA]</scope>
</reference>
<dbReference type="Proteomes" id="UP000033804">
    <property type="component" value="Segment"/>
</dbReference>
<accession>A0A0F6R539</accession>
<name>A0A0F6R539_9CAUD</name>
<dbReference type="KEGG" id="vg:26517884"/>
<protein>
    <submittedName>
        <fullName evidence="1">Uncharacterized protein</fullName>
    </submittedName>
</protein>
<evidence type="ECO:0000313" key="2">
    <source>
        <dbReference type="Proteomes" id="UP000033804"/>
    </source>
</evidence>